<feature type="transmembrane region" description="Helical" evidence="2">
    <location>
        <begin position="478"/>
        <end position="498"/>
    </location>
</feature>
<keyword evidence="2" id="KW-1133">Transmembrane helix</keyword>
<evidence type="ECO:0000256" key="2">
    <source>
        <dbReference type="SAM" id="Phobius"/>
    </source>
</evidence>
<evidence type="ECO:0000256" key="1">
    <source>
        <dbReference type="SAM" id="MobiDB-lite"/>
    </source>
</evidence>
<feature type="transmembrane region" description="Helical" evidence="2">
    <location>
        <begin position="444"/>
        <end position="466"/>
    </location>
</feature>
<organism evidence="3 4">
    <name type="scientific">Pseudonocardia oroxyli</name>
    <dbReference type="NCBI Taxonomy" id="366584"/>
    <lineage>
        <taxon>Bacteria</taxon>
        <taxon>Bacillati</taxon>
        <taxon>Actinomycetota</taxon>
        <taxon>Actinomycetes</taxon>
        <taxon>Pseudonocardiales</taxon>
        <taxon>Pseudonocardiaceae</taxon>
        <taxon>Pseudonocardia</taxon>
    </lineage>
</organism>
<name>A0A1G7M1Z0_PSEOR</name>
<feature type="compositionally biased region" description="Low complexity" evidence="1">
    <location>
        <begin position="98"/>
        <end position="107"/>
    </location>
</feature>
<dbReference type="Proteomes" id="UP000198967">
    <property type="component" value="Unassembled WGS sequence"/>
</dbReference>
<evidence type="ECO:0000313" key="3">
    <source>
        <dbReference type="EMBL" id="SDF55190.1"/>
    </source>
</evidence>
<feature type="region of interest" description="Disordered" evidence="1">
    <location>
        <begin position="1"/>
        <end position="338"/>
    </location>
</feature>
<feature type="compositionally biased region" description="Basic and acidic residues" evidence="1">
    <location>
        <begin position="44"/>
        <end position="54"/>
    </location>
</feature>
<sequence length="516" mass="53369">MGDDADADRPAPGGPRRRRAREDGDPRAGSGTGPEDSGPLWLQEELRRRMEARAAHPARGRHARDDADTEKFGVDALAARLRTGSRGPQTPPAPTPGPRGRAQWQTGAGQGQGQGAPPPSYQAYAGPAPSAPESFAPPAPPAPRPAGPPYAVPNGAVPNGAVPTGAVPNGAAPNGPVPTGVQPGDGAAARPTSGPHPLPGSSPAPADPAASTRPDPGPQPDYLAYADYDDEDDLELDDGEDDQAPFERVLGPASVPLRLPPPEGYADPREATPPPGPGGMRQAGNPMDRAGRRAPAPATLAGPLVAREPAGPTSVSTSVSTTPTGVPGPHSWPGATPLDRADLEATDVGGMAPYADPAPSRDEAPPAAAATAVPEVLPPSRPVGARFDARVAVDDDPDVPKRVRVVLSERKGVARTVRTVVDVQEGTPVGELLRANLIRGQLGVALRVGLVALLVLGALPILFAYYPELGRLEVLGLRLPWLLLGVLVYPFLLGLGWWHTRAAERVEQNFADHVQD</sequence>
<feature type="compositionally biased region" description="Acidic residues" evidence="1">
    <location>
        <begin position="227"/>
        <end position="244"/>
    </location>
</feature>
<dbReference type="STRING" id="366584.SAMN05216377_105227"/>
<feature type="compositionally biased region" description="Pro residues" evidence="1">
    <location>
        <begin position="135"/>
        <end position="151"/>
    </location>
</feature>
<feature type="compositionally biased region" description="Pro residues" evidence="1">
    <location>
        <begin position="194"/>
        <end position="206"/>
    </location>
</feature>
<keyword evidence="2" id="KW-0812">Transmembrane</keyword>
<proteinExistence type="predicted"/>
<evidence type="ECO:0000313" key="4">
    <source>
        <dbReference type="Proteomes" id="UP000198967"/>
    </source>
</evidence>
<feature type="compositionally biased region" description="Low complexity" evidence="1">
    <location>
        <begin position="121"/>
        <end position="134"/>
    </location>
</feature>
<keyword evidence="2" id="KW-0472">Membrane</keyword>
<feature type="compositionally biased region" description="Basic and acidic residues" evidence="1">
    <location>
        <begin position="63"/>
        <end position="73"/>
    </location>
</feature>
<accession>A0A1G7M1Z0</accession>
<dbReference type="AlphaFoldDB" id="A0A1G7M1Z0"/>
<feature type="compositionally biased region" description="Low complexity" evidence="1">
    <location>
        <begin position="311"/>
        <end position="329"/>
    </location>
</feature>
<reference evidence="3 4" key="1">
    <citation type="submission" date="2016-10" db="EMBL/GenBank/DDBJ databases">
        <authorList>
            <person name="de Groot N.N."/>
        </authorList>
    </citation>
    <scope>NUCLEOTIDE SEQUENCE [LARGE SCALE GENOMIC DNA]</scope>
    <source>
        <strain evidence="3 4">CGMCC 4.3143</strain>
    </source>
</reference>
<protein>
    <submittedName>
        <fullName evidence="3">Uncharacterized protein</fullName>
    </submittedName>
</protein>
<keyword evidence="4" id="KW-1185">Reference proteome</keyword>
<gene>
    <name evidence="3" type="ORF">SAMN05216377_105227</name>
</gene>
<dbReference type="EMBL" id="FNBE01000005">
    <property type="protein sequence ID" value="SDF55190.1"/>
    <property type="molecule type" value="Genomic_DNA"/>
</dbReference>